<dbReference type="GO" id="GO:0016627">
    <property type="term" value="F:oxidoreductase activity, acting on the CH-CH group of donors"/>
    <property type="evidence" value="ECO:0007669"/>
    <property type="project" value="TreeGrafter"/>
</dbReference>
<organism evidence="3 4">
    <name type="scientific">Hoyosella rhizosphaerae</name>
    <dbReference type="NCBI Taxonomy" id="1755582"/>
    <lineage>
        <taxon>Bacteria</taxon>
        <taxon>Bacillati</taxon>
        <taxon>Actinomycetota</taxon>
        <taxon>Actinomycetes</taxon>
        <taxon>Mycobacteriales</taxon>
        <taxon>Hoyosellaceae</taxon>
        <taxon>Hoyosella</taxon>
    </lineage>
</organism>
<name>A0A916U499_9ACTN</name>
<gene>
    <name evidence="3" type="ORF">GCM10011410_06850</name>
</gene>
<dbReference type="InterPro" id="IPR052019">
    <property type="entry name" value="F420H2_bilvrd_red/Heme_oxyg"/>
</dbReference>
<dbReference type="NCBIfam" id="TIGR03666">
    <property type="entry name" value="Rv2061_F420"/>
    <property type="match status" value="1"/>
</dbReference>
<proteinExistence type="predicted"/>
<reference evidence="3" key="1">
    <citation type="journal article" date="2014" name="Int. J. Syst. Evol. Microbiol.">
        <title>Complete genome sequence of Corynebacterium casei LMG S-19264T (=DSM 44701T), isolated from a smear-ripened cheese.</title>
        <authorList>
            <consortium name="US DOE Joint Genome Institute (JGI-PGF)"/>
            <person name="Walter F."/>
            <person name="Albersmeier A."/>
            <person name="Kalinowski J."/>
            <person name="Ruckert C."/>
        </authorList>
    </citation>
    <scope>NUCLEOTIDE SEQUENCE</scope>
    <source>
        <strain evidence="3">CGMCC 1.15478</strain>
    </source>
</reference>
<dbReference type="InterPro" id="IPR011576">
    <property type="entry name" value="Pyridox_Oxase_N"/>
</dbReference>
<sequence>MAPTFDELASAKYVLLTTFRKDSTPVPTPLWVAAEDNRLFVWTETNSYKVKRIKRDPRVTIAVCGKRGQPDGETVRASAEVLGEEGTNYVRGLIAKKYGATGWLLVKGSLLRRGRRGTIGVAITLDDSNVTNEN</sequence>
<dbReference type="AlphaFoldDB" id="A0A916U499"/>
<accession>A0A916U499</accession>
<dbReference type="PANTHER" id="PTHR35176">
    <property type="entry name" value="HEME OXYGENASE HI_0854-RELATED"/>
    <property type="match status" value="1"/>
</dbReference>
<evidence type="ECO:0000259" key="2">
    <source>
        <dbReference type="Pfam" id="PF01243"/>
    </source>
</evidence>
<reference evidence="3" key="2">
    <citation type="submission" date="2020-09" db="EMBL/GenBank/DDBJ databases">
        <authorList>
            <person name="Sun Q."/>
            <person name="Zhou Y."/>
        </authorList>
    </citation>
    <scope>NUCLEOTIDE SEQUENCE</scope>
    <source>
        <strain evidence="3">CGMCC 1.15478</strain>
    </source>
</reference>
<dbReference type="SUPFAM" id="SSF50475">
    <property type="entry name" value="FMN-binding split barrel"/>
    <property type="match status" value="1"/>
</dbReference>
<feature type="domain" description="Pyridoxamine 5'-phosphate oxidase N-terminal" evidence="2">
    <location>
        <begin position="7"/>
        <end position="101"/>
    </location>
</feature>
<keyword evidence="1" id="KW-0560">Oxidoreductase</keyword>
<dbReference type="EMBL" id="BMJH01000001">
    <property type="protein sequence ID" value="GGC56949.1"/>
    <property type="molecule type" value="Genomic_DNA"/>
</dbReference>
<dbReference type="Gene3D" id="2.30.110.10">
    <property type="entry name" value="Electron Transport, Fmn-binding Protein, Chain A"/>
    <property type="match status" value="1"/>
</dbReference>
<dbReference type="RefSeq" id="WP_188670666.1">
    <property type="nucleotide sequence ID" value="NZ_BMJH01000001.1"/>
</dbReference>
<keyword evidence="4" id="KW-1185">Reference proteome</keyword>
<protein>
    <recommendedName>
        <fullName evidence="2">Pyridoxamine 5'-phosphate oxidase N-terminal domain-containing protein</fullName>
    </recommendedName>
</protein>
<dbReference type="InterPro" id="IPR012349">
    <property type="entry name" value="Split_barrel_FMN-bd"/>
</dbReference>
<evidence type="ECO:0000313" key="3">
    <source>
        <dbReference type="EMBL" id="GGC56949.1"/>
    </source>
</evidence>
<dbReference type="GO" id="GO:0070967">
    <property type="term" value="F:coenzyme F420 binding"/>
    <property type="evidence" value="ECO:0007669"/>
    <property type="project" value="TreeGrafter"/>
</dbReference>
<dbReference type="InterPro" id="IPR019965">
    <property type="entry name" value="PPOX_F420-dep_Rv2061_put"/>
</dbReference>
<dbReference type="Pfam" id="PF01243">
    <property type="entry name" value="PNPOx_N"/>
    <property type="match status" value="1"/>
</dbReference>
<evidence type="ECO:0000313" key="4">
    <source>
        <dbReference type="Proteomes" id="UP000641514"/>
    </source>
</evidence>
<comment type="caution">
    <text evidence="3">The sequence shown here is derived from an EMBL/GenBank/DDBJ whole genome shotgun (WGS) entry which is preliminary data.</text>
</comment>
<evidence type="ECO:0000256" key="1">
    <source>
        <dbReference type="ARBA" id="ARBA00023002"/>
    </source>
</evidence>
<dbReference type="PANTHER" id="PTHR35176:SF11">
    <property type="entry name" value="PYRIDOXAMINE 5'-PHOSPHATE OXIDASE FAMILY PROTEIN"/>
    <property type="match status" value="1"/>
</dbReference>
<dbReference type="GO" id="GO:0005829">
    <property type="term" value="C:cytosol"/>
    <property type="evidence" value="ECO:0007669"/>
    <property type="project" value="TreeGrafter"/>
</dbReference>
<dbReference type="Proteomes" id="UP000641514">
    <property type="component" value="Unassembled WGS sequence"/>
</dbReference>